<feature type="region of interest" description="Disordered" evidence="1">
    <location>
        <begin position="1"/>
        <end position="23"/>
    </location>
</feature>
<dbReference type="Proteomes" id="UP000198856">
    <property type="component" value="Unassembled WGS sequence"/>
</dbReference>
<accession>A0A1G8UWY2</accession>
<keyword evidence="3" id="KW-1185">Reference proteome</keyword>
<protein>
    <submittedName>
        <fullName evidence="2">Uncharacterized protein</fullName>
    </submittedName>
</protein>
<evidence type="ECO:0000313" key="2">
    <source>
        <dbReference type="EMBL" id="SDJ58313.1"/>
    </source>
</evidence>
<dbReference type="AlphaFoldDB" id="A0A1G8UWY2"/>
<dbReference type="RefSeq" id="WP_143414136.1">
    <property type="nucleotide sequence ID" value="NZ_FNFC01000005.1"/>
</dbReference>
<evidence type="ECO:0000313" key="3">
    <source>
        <dbReference type="Proteomes" id="UP000198856"/>
    </source>
</evidence>
<reference evidence="2 3" key="1">
    <citation type="submission" date="2016-10" db="EMBL/GenBank/DDBJ databases">
        <authorList>
            <person name="de Groot N.N."/>
        </authorList>
    </citation>
    <scope>NUCLEOTIDE SEQUENCE [LARGE SCALE GENOMIC DNA]</scope>
    <source>
        <strain evidence="2 3">IBRC-M10015</strain>
    </source>
</reference>
<evidence type="ECO:0000256" key="1">
    <source>
        <dbReference type="SAM" id="MobiDB-lite"/>
    </source>
</evidence>
<dbReference type="EMBL" id="FNFC01000005">
    <property type="protein sequence ID" value="SDJ58313.1"/>
    <property type="molecule type" value="Genomic_DNA"/>
</dbReference>
<dbReference type="STRING" id="890420.SAMN05216226_105175"/>
<sequence>MYTENYNKNAAESPPSAPEPPGKRRVLVLGHTVAGCLLATLLDASGVETAVAPTEGGGCLEPRLPATVGRAEPLDGLDSNRLGVRVQKDDGETAYYDLVVDATGDRLDGRDRPRVAVVSPVAGGSVRATAVGLGAVAALVDALCASESVTLALERYRRRRETLRGSI</sequence>
<name>A0A1G8UWY2_9EURY</name>
<proteinExistence type="predicted"/>
<organism evidence="2 3">
    <name type="scientific">Halovenus aranensis</name>
    <dbReference type="NCBI Taxonomy" id="890420"/>
    <lineage>
        <taxon>Archaea</taxon>
        <taxon>Methanobacteriati</taxon>
        <taxon>Methanobacteriota</taxon>
        <taxon>Stenosarchaea group</taxon>
        <taxon>Halobacteria</taxon>
        <taxon>Halobacteriales</taxon>
        <taxon>Haloarculaceae</taxon>
        <taxon>Halovenus</taxon>
    </lineage>
</organism>
<gene>
    <name evidence="2" type="ORF">SAMN05216226_105175</name>
</gene>